<dbReference type="Proteomes" id="UP000265618">
    <property type="component" value="Unassembled WGS sequence"/>
</dbReference>
<proteinExistence type="predicted"/>
<evidence type="ECO:0000313" key="1">
    <source>
        <dbReference type="EMBL" id="GIQ92913.1"/>
    </source>
</evidence>
<dbReference type="EMBL" id="BDIP01010914">
    <property type="protein sequence ID" value="GIQ92913.1"/>
    <property type="molecule type" value="Genomic_DNA"/>
</dbReference>
<feature type="non-terminal residue" evidence="1">
    <location>
        <position position="1"/>
    </location>
</feature>
<evidence type="ECO:0000313" key="2">
    <source>
        <dbReference type="Proteomes" id="UP000265618"/>
    </source>
</evidence>
<reference evidence="1 2" key="1">
    <citation type="journal article" date="2018" name="PLoS ONE">
        <title>The draft genome of Kipferlia bialata reveals reductive genome evolution in fornicate parasites.</title>
        <authorList>
            <person name="Tanifuji G."/>
            <person name="Takabayashi S."/>
            <person name="Kume K."/>
            <person name="Takagi M."/>
            <person name="Nakayama T."/>
            <person name="Kamikawa R."/>
            <person name="Inagaki Y."/>
            <person name="Hashimoto T."/>
        </authorList>
    </citation>
    <scope>NUCLEOTIDE SEQUENCE [LARGE SCALE GENOMIC DNA]</scope>
    <source>
        <strain evidence="1">NY0173</strain>
    </source>
</reference>
<keyword evidence="2" id="KW-1185">Reference proteome</keyword>
<name>A0A9K3DBY9_9EUKA</name>
<accession>A0A9K3DBY9</accession>
<feature type="non-terminal residue" evidence="1">
    <location>
        <position position="44"/>
    </location>
</feature>
<comment type="caution">
    <text evidence="1">The sequence shown here is derived from an EMBL/GenBank/DDBJ whole genome shotgun (WGS) entry which is preliminary data.</text>
</comment>
<dbReference type="AlphaFoldDB" id="A0A9K3DBY9"/>
<gene>
    <name evidence="1" type="ORF">KIPB_016983</name>
</gene>
<protein>
    <submittedName>
        <fullName evidence="1">Uncharacterized protein</fullName>
    </submittedName>
</protein>
<organism evidence="1 2">
    <name type="scientific">Kipferlia bialata</name>
    <dbReference type="NCBI Taxonomy" id="797122"/>
    <lineage>
        <taxon>Eukaryota</taxon>
        <taxon>Metamonada</taxon>
        <taxon>Carpediemonas-like organisms</taxon>
        <taxon>Kipferlia</taxon>
    </lineage>
</organism>
<sequence>TAVKAVAKLLKDDEPKWCVSDILSNLTPAIKAGVVASLGYRRPK</sequence>